<dbReference type="Pfam" id="PF01636">
    <property type="entry name" value="APH"/>
    <property type="match status" value="1"/>
</dbReference>
<accession>A0ABW6WT38</accession>
<dbReference type="Proteomes" id="UP001602245">
    <property type="component" value="Unassembled WGS sequence"/>
</dbReference>
<feature type="domain" description="Aminoglycoside phosphotransferase" evidence="1">
    <location>
        <begin position="41"/>
        <end position="241"/>
    </location>
</feature>
<keyword evidence="3" id="KW-1185">Reference proteome</keyword>
<dbReference type="InterPro" id="IPR002575">
    <property type="entry name" value="Aminoglycoside_PTrfase"/>
</dbReference>
<evidence type="ECO:0000313" key="2">
    <source>
        <dbReference type="EMBL" id="MFF5296471.1"/>
    </source>
</evidence>
<dbReference type="EMBL" id="JBIAZU010000008">
    <property type="protein sequence ID" value="MFF5296471.1"/>
    <property type="molecule type" value="Genomic_DNA"/>
</dbReference>
<reference evidence="2 3" key="1">
    <citation type="submission" date="2024-10" db="EMBL/GenBank/DDBJ databases">
        <title>The Natural Products Discovery Center: Release of the First 8490 Sequenced Strains for Exploring Actinobacteria Biosynthetic Diversity.</title>
        <authorList>
            <person name="Kalkreuter E."/>
            <person name="Kautsar S.A."/>
            <person name="Yang D."/>
            <person name="Bader C.D."/>
            <person name="Teijaro C.N."/>
            <person name="Fluegel L."/>
            <person name="Davis C.M."/>
            <person name="Simpson J.R."/>
            <person name="Lauterbach L."/>
            <person name="Steele A.D."/>
            <person name="Gui C."/>
            <person name="Meng S."/>
            <person name="Li G."/>
            <person name="Viehrig K."/>
            <person name="Ye F."/>
            <person name="Su P."/>
            <person name="Kiefer A.F."/>
            <person name="Nichols A."/>
            <person name="Cepeda A.J."/>
            <person name="Yan W."/>
            <person name="Fan B."/>
            <person name="Jiang Y."/>
            <person name="Adhikari A."/>
            <person name="Zheng C.-J."/>
            <person name="Schuster L."/>
            <person name="Cowan T.M."/>
            <person name="Smanski M.J."/>
            <person name="Chevrette M.G."/>
            <person name="De Carvalho L.P.S."/>
            <person name="Shen B."/>
        </authorList>
    </citation>
    <scope>NUCLEOTIDE SEQUENCE [LARGE SCALE GENOMIC DNA]</scope>
    <source>
        <strain evidence="2 3">NPDC000087</strain>
    </source>
</reference>
<dbReference type="InterPro" id="IPR011009">
    <property type="entry name" value="Kinase-like_dom_sf"/>
</dbReference>
<proteinExistence type="predicted"/>
<comment type="caution">
    <text evidence="2">The sequence shown here is derived from an EMBL/GenBank/DDBJ whole genome shotgun (WGS) entry which is preliminary data.</text>
</comment>
<name>A0ABW6WT38_9ACTN</name>
<dbReference type="RefSeq" id="WP_020517240.1">
    <property type="nucleotide sequence ID" value="NZ_JBIAZU010000008.1"/>
</dbReference>
<organism evidence="2 3">
    <name type="scientific">Paractinoplanes globisporus</name>
    <dbReference type="NCBI Taxonomy" id="113565"/>
    <lineage>
        <taxon>Bacteria</taxon>
        <taxon>Bacillati</taxon>
        <taxon>Actinomycetota</taxon>
        <taxon>Actinomycetes</taxon>
        <taxon>Micromonosporales</taxon>
        <taxon>Micromonosporaceae</taxon>
        <taxon>Paractinoplanes</taxon>
    </lineage>
</organism>
<sequence>MASVCDRMGLDGSDACLVQHAANALFRLPGAGVMLRLSTQPVDRLVRVARELSAAGVPVADLAPGVPQPVTADGWWATAWTLHPALPDRLPAAALAGPLAALHAVRLSGLPRWDLIGAIRAFLMPLAAADSTWAHEHLGRSMSELIGQLLTRCDEIERELAAVTWTLPVGTIHGDAHTGNLLRTAAGRVLLCDLDTVADGPREADLAPVAHGVARFGRDRADYESFADRYGFDLLGAPSWPALRRLRDLQMAVYMLPRPPADPVATGELAHRLRTLLEGDDDAKWYRYPAFF</sequence>
<dbReference type="SUPFAM" id="SSF56112">
    <property type="entry name" value="Protein kinase-like (PK-like)"/>
    <property type="match status" value="1"/>
</dbReference>
<gene>
    <name evidence="2" type="ORF">ACFY35_44140</name>
</gene>
<evidence type="ECO:0000313" key="3">
    <source>
        <dbReference type="Proteomes" id="UP001602245"/>
    </source>
</evidence>
<evidence type="ECO:0000259" key="1">
    <source>
        <dbReference type="Pfam" id="PF01636"/>
    </source>
</evidence>
<protein>
    <submittedName>
        <fullName evidence="2">Phosphotransferase family protein</fullName>
    </submittedName>
</protein>
<dbReference type="Gene3D" id="1.10.510.10">
    <property type="entry name" value="Transferase(Phosphotransferase) domain 1"/>
    <property type="match status" value="1"/>
</dbReference>